<dbReference type="GO" id="GO:0009396">
    <property type="term" value="P:folic acid-containing compound biosynthetic process"/>
    <property type="evidence" value="ECO:0007669"/>
    <property type="project" value="TreeGrafter"/>
</dbReference>
<comment type="catalytic activity">
    <reaction evidence="4 7">
        <text>(6S)-5-formyl-5,6,7,8-tetrahydrofolate + ATP = (6R)-5,10-methenyltetrahydrofolate + ADP + phosphate</text>
        <dbReference type="Rhea" id="RHEA:10488"/>
        <dbReference type="ChEBI" id="CHEBI:30616"/>
        <dbReference type="ChEBI" id="CHEBI:43474"/>
        <dbReference type="ChEBI" id="CHEBI:57455"/>
        <dbReference type="ChEBI" id="CHEBI:57457"/>
        <dbReference type="ChEBI" id="CHEBI:456216"/>
        <dbReference type="EC" id="6.3.3.2"/>
    </reaction>
</comment>
<comment type="caution">
    <text evidence="8">The sequence shown here is derived from an EMBL/GenBank/DDBJ whole genome shotgun (WGS) entry which is preliminary data.</text>
</comment>
<keyword evidence="9" id="KW-1185">Reference proteome</keyword>
<name>A0AA88H9I4_ARTSF</name>
<evidence type="ECO:0000256" key="2">
    <source>
        <dbReference type="ARBA" id="ARBA00022741"/>
    </source>
</evidence>
<dbReference type="GO" id="GO:0005739">
    <property type="term" value="C:mitochondrion"/>
    <property type="evidence" value="ECO:0007669"/>
    <property type="project" value="TreeGrafter"/>
</dbReference>
<dbReference type="NCBIfam" id="TIGR02727">
    <property type="entry name" value="MTHFS_bact"/>
    <property type="match status" value="1"/>
</dbReference>
<gene>
    <name evidence="8" type="ORF">QYM36_016255</name>
</gene>
<dbReference type="InterPro" id="IPR024185">
    <property type="entry name" value="FTHF_cligase-like_sf"/>
</dbReference>
<dbReference type="GO" id="GO:0030272">
    <property type="term" value="F:5-formyltetrahydrofolate cyclo-ligase activity"/>
    <property type="evidence" value="ECO:0007669"/>
    <property type="project" value="UniProtKB-EC"/>
</dbReference>
<keyword evidence="3 6" id="KW-0067">ATP-binding</keyword>
<dbReference type="Proteomes" id="UP001187531">
    <property type="component" value="Unassembled WGS sequence"/>
</dbReference>
<evidence type="ECO:0000256" key="6">
    <source>
        <dbReference type="PIRSR" id="PIRSR006806-1"/>
    </source>
</evidence>
<evidence type="ECO:0000256" key="1">
    <source>
        <dbReference type="ARBA" id="ARBA00010638"/>
    </source>
</evidence>
<evidence type="ECO:0000256" key="4">
    <source>
        <dbReference type="ARBA" id="ARBA00036539"/>
    </source>
</evidence>
<proteinExistence type="inferred from homology"/>
<dbReference type="PANTHER" id="PTHR23407">
    <property type="entry name" value="ATPASE INHIBITOR/5-FORMYLTETRAHYDROFOLATE CYCLO-LIGASE"/>
    <property type="match status" value="1"/>
</dbReference>
<evidence type="ECO:0000256" key="3">
    <source>
        <dbReference type="ARBA" id="ARBA00022840"/>
    </source>
</evidence>
<dbReference type="GO" id="GO:0005524">
    <property type="term" value="F:ATP binding"/>
    <property type="evidence" value="ECO:0007669"/>
    <property type="project" value="UniProtKB-KW"/>
</dbReference>
<keyword evidence="7" id="KW-0460">Magnesium</keyword>
<keyword evidence="2 6" id="KW-0547">Nucleotide-binding</keyword>
<sequence>MGSKQAIRTEVRRRLKDITKDSIRDQSQDVTKQILGHRRYAEANAVGVYVSLEDEIQTKCIIADIYAKSKYCFVPRFDAKTHFMTMVRIPTLDDLYNLPRDNPYHILQPDPDTIFEDVFASKVPLDLILVPGLAFSTDGKRVGRGKGFYDRFLASYTKLKSEPYTIGLTFKESIFDSVPTTETDFVLDEVVYPGKGDSF</sequence>
<evidence type="ECO:0000256" key="5">
    <source>
        <dbReference type="ARBA" id="ARBA00038966"/>
    </source>
</evidence>
<keyword evidence="7" id="KW-0479">Metal-binding</keyword>
<evidence type="ECO:0000256" key="7">
    <source>
        <dbReference type="RuleBase" id="RU361279"/>
    </source>
</evidence>
<dbReference type="PIRSF" id="PIRSF006806">
    <property type="entry name" value="FTHF_cligase"/>
    <property type="match status" value="1"/>
</dbReference>
<dbReference type="EMBL" id="JAVRJZ010000020">
    <property type="protein sequence ID" value="KAK2706159.1"/>
    <property type="molecule type" value="Genomic_DNA"/>
</dbReference>
<dbReference type="InterPro" id="IPR002698">
    <property type="entry name" value="FTHF_cligase"/>
</dbReference>
<dbReference type="GO" id="GO:0046872">
    <property type="term" value="F:metal ion binding"/>
    <property type="evidence" value="ECO:0007669"/>
    <property type="project" value="UniProtKB-KW"/>
</dbReference>
<feature type="binding site" evidence="6">
    <location>
        <begin position="141"/>
        <end position="149"/>
    </location>
    <ligand>
        <name>ATP</name>
        <dbReference type="ChEBI" id="CHEBI:30616"/>
    </ligand>
</feature>
<feature type="binding site" evidence="6">
    <location>
        <position position="50"/>
    </location>
    <ligand>
        <name>substrate</name>
    </ligand>
</feature>
<dbReference type="EC" id="6.3.3.2" evidence="5 7"/>
<feature type="binding site" evidence="6">
    <location>
        <begin position="4"/>
        <end position="8"/>
    </location>
    <ligand>
        <name>ATP</name>
        <dbReference type="ChEBI" id="CHEBI:30616"/>
    </ligand>
</feature>
<accession>A0AA88H9I4</accession>
<dbReference type="GO" id="GO:0035999">
    <property type="term" value="P:tetrahydrofolate interconversion"/>
    <property type="evidence" value="ECO:0007669"/>
    <property type="project" value="TreeGrafter"/>
</dbReference>
<comment type="cofactor">
    <cofactor evidence="7">
        <name>Mg(2+)</name>
        <dbReference type="ChEBI" id="CHEBI:18420"/>
    </cofactor>
</comment>
<dbReference type="PANTHER" id="PTHR23407:SF1">
    <property type="entry name" value="5-FORMYLTETRAHYDROFOLATE CYCLO-LIGASE"/>
    <property type="match status" value="1"/>
</dbReference>
<dbReference type="Pfam" id="PF01812">
    <property type="entry name" value="5-FTHF_cyc-lig"/>
    <property type="match status" value="1"/>
</dbReference>
<evidence type="ECO:0000313" key="9">
    <source>
        <dbReference type="Proteomes" id="UP001187531"/>
    </source>
</evidence>
<comment type="similarity">
    <text evidence="1 7">Belongs to the 5-formyltetrahydrofolate cyclo-ligase family.</text>
</comment>
<dbReference type="Gene3D" id="3.40.50.10420">
    <property type="entry name" value="NagB/RpiA/CoA transferase-like"/>
    <property type="match status" value="1"/>
</dbReference>
<evidence type="ECO:0000313" key="8">
    <source>
        <dbReference type="EMBL" id="KAK2706159.1"/>
    </source>
</evidence>
<protein>
    <recommendedName>
        <fullName evidence="5 7">5-formyltetrahydrofolate cyclo-ligase</fullName>
        <ecNumber evidence="5 7">6.3.3.2</ecNumber>
    </recommendedName>
</protein>
<dbReference type="SUPFAM" id="SSF100950">
    <property type="entry name" value="NagB/RpiA/CoA transferase-like"/>
    <property type="match status" value="1"/>
</dbReference>
<dbReference type="AlphaFoldDB" id="A0AA88H9I4"/>
<dbReference type="InterPro" id="IPR037171">
    <property type="entry name" value="NagB/RpiA_transferase-like"/>
</dbReference>
<organism evidence="8 9">
    <name type="scientific">Artemia franciscana</name>
    <name type="common">Brine shrimp</name>
    <name type="synonym">Artemia sanfranciscana</name>
    <dbReference type="NCBI Taxonomy" id="6661"/>
    <lineage>
        <taxon>Eukaryota</taxon>
        <taxon>Metazoa</taxon>
        <taxon>Ecdysozoa</taxon>
        <taxon>Arthropoda</taxon>
        <taxon>Crustacea</taxon>
        <taxon>Branchiopoda</taxon>
        <taxon>Anostraca</taxon>
        <taxon>Artemiidae</taxon>
        <taxon>Artemia</taxon>
    </lineage>
</organism>
<reference evidence="8" key="1">
    <citation type="submission" date="2023-07" db="EMBL/GenBank/DDBJ databases">
        <title>Chromosome-level genome assembly of Artemia franciscana.</title>
        <authorList>
            <person name="Jo E."/>
        </authorList>
    </citation>
    <scope>NUCLEOTIDE SEQUENCE</scope>
    <source>
        <tissue evidence="8">Whole body</tissue>
    </source>
</reference>
<feature type="binding site" evidence="6">
    <location>
        <position position="55"/>
    </location>
    <ligand>
        <name>substrate</name>
    </ligand>
</feature>